<name>X0RCN9_RHOWR</name>
<proteinExistence type="predicted"/>
<organism evidence="2 3">
    <name type="scientific">Rhodococcus wratislaviensis NBRC 100605</name>
    <dbReference type="NCBI Taxonomy" id="1219028"/>
    <lineage>
        <taxon>Bacteria</taxon>
        <taxon>Bacillati</taxon>
        <taxon>Actinomycetota</taxon>
        <taxon>Actinomycetes</taxon>
        <taxon>Mycobacteriales</taxon>
        <taxon>Nocardiaceae</taxon>
        <taxon>Rhodococcus</taxon>
    </lineage>
</organism>
<keyword evidence="3" id="KW-1185">Reference proteome</keyword>
<dbReference type="AlphaFoldDB" id="X0RCN9"/>
<dbReference type="Proteomes" id="UP000019491">
    <property type="component" value="Unassembled WGS sequence"/>
</dbReference>
<reference evidence="2 3" key="1">
    <citation type="submission" date="2014-02" db="EMBL/GenBank/DDBJ databases">
        <title>Whole genome shotgun sequence of Rhodococcus wratislaviensis NBRC 100605.</title>
        <authorList>
            <person name="Hosoyama A."/>
            <person name="Tsuchikane K."/>
            <person name="Yoshida I."/>
            <person name="Ohji S."/>
            <person name="Ichikawa N."/>
            <person name="Yamazoe A."/>
            <person name="Fujita N."/>
        </authorList>
    </citation>
    <scope>NUCLEOTIDE SEQUENCE [LARGE SCALE GENOMIC DNA]</scope>
    <source>
        <strain evidence="2 3">NBRC 100605</strain>
    </source>
</reference>
<protein>
    <submittedName>
        <fullName evidence="2">Uncharacterized protein</fullName>
    </submittedName>
</protein>
<evidence type="ECO:0000313" key="2">
    <source>
        <dbReference type="EMBL" id="GAF48810.1"/>
    </source>
</evidence>
<gene>
    <name evidence="2" type="ORF">RW1_060_00190</name>
</gene>
<evidence type="ECO:0000313" key="3">
    <source>
        <dbReference type="Proteomes" id="UP000019491"/>
    </source>
</evidence>
<dbReference type="RefSeq" id="WP_037239671.1">
    <property type="nucleotide sequence ID" value="NZ_BAWF01000060.1"/>
</dbReference>
<comment type="caution">
    <text evidence="2">The sequence shown here is derived from an EMBL/GenBank/DDBJ whole genome shotgun (WGS) entry which is preliminary data.</text>
</comment>
<evidence type="ECO:0000256" key="1">
    <source>
        <dbReference type="SAM" id="MobiDB-lite"/>
    </source>
</evidence>
<dbReference type="OrthoDB" id="3336462at2"/>
<accession>X0RCN9</accession>
<dbReference type="EMBL" id="BAWF01000060">
    <property type="protein sequence ID" value="GAF48810.1"/>
    <property type="molecule type" value="Genomic_DNA"/>
</dbReference>
<feature type="region of interest" description="Disordered" evidence="1">
    <location>
        <begin position="74"/>
        <end position="99"/>
    </location>
</feature>
<sequence length="348" mass="39851">MAQFRAFSLGGPNFIRLDFTRLPNARERKQLQLRKKRLEDAEDTMVSAMARVQELVTVSGLSSVRIRGEFVRRIRPAPGDPSDRSAVAPEHRPPSTRLMSPNGIALPFFLISLLEAQSRTAPGHRPEATPIPIRRVGDEVGWTDFISTSAKTSGQGRHLMSRLDKKQQQVERTLDRLRREQLVHLPNLGHTTATHEGFVLMREGWLPEHGDNDLYRVPDEDEDYFTVPVELFTQGWIYVLADSELALLLIVARWWHIHGSEKTHYLSAGPRQRHYGLSRDSYEAHMMLGNLRLMEVIADSSRWLDNSKAEDYPAKGVKPHELRFLPDGLKAQAFPEILKEIDYQLVRR</sequence>